<dbReference type="InterPro" id="IPR016135">
    <property type="entry name" value="UBQ-conjugating_enzyme/RWD"/>
</dbReference>
<dbReference type="SUPFAM" id="SSF56399">
    <property type="entry name" value="ADP-ribosylation"/>
    <property type="match status" value="1"/>
</dbReference>
<keyword evidence="1" id="KW-0328">Glycosyltransferase</keyword>
<dbReference type="EMBL" id="CAJVPQ010001847">
    <property type="protein sequence ID" value="CAG8572478.1"/>
    <property type="molecule type" value="Genomic_DNA"/>
</dbReference>
<gene>
    <name evidence="6" type="ORF">FCALED_LOCUS7166</name>
</gene>
<evidence type="ECO:0000259" key="5">
    <source>
        <dbReference type="PROSITE" id="PS50127"/>
    </source>
</evidence>
<reference evidence="6" key="1">
    <citation type="submission" date="2021-06" db="EMBL/GenBank/DDBJ databases">
        <authorList>
            <person name="Kallberg Y."/>
            <person name="Tangrot J."/>
            <person name="Rosling A."/>
        </authorList>
    </citation>
    <scope>NUCLEOTIDE SEQUENCE</scope>
    <source>
        <strain evidence="6">UK204</strain>
    </source>
</reference>
<dbReference type="PROSITE" id="PS50127">
    <property type="entry name" value="UBC_2"/>
    <property type="match status" value="1"/>
</dbReference>
<evidence type="ECO:0000313" key="7">
    <source>
        <dbReference type="Proteomes" id="UP000789570"/>
    </source>
</evidence>
<keyword evidence="7" id="KW-1185">Reference proteome</keyword>
<protein>
    <submittedName>
        <fullName evidence="6">15589_t:CDS:1</fullName>
    </submittedName>
</protein>
<dbReference type="OrthoDB" id="109543at2759"/>
<dbReference type="CDD" id="cd23802">
    <property type="entry name" value="UBCc_UBE2Q"/>
    <property type="match status" value="1"/>
</dbReference>
<evidence type="ECO:0000313" key="6">
    <source>
        <dbReference type="EMBL" id="CAG8572478.1"/>
    </source>
</evidence>
<dbReference type="InterPro" id="IPR051838">
    <property type="entry name" value="ARTD_PARP"/>
</dbReference>
<dbReference type="Pfam" id="PF00644">
    <property type="entry name" value="PARP"/>
    <property type="match status" value="1"/>
</dbReference>
<keyword evidence="3" id="KW-0548">Nucleotidyltransferase</keyword>
<comment type="caution">
    <text evidence="6">The sequence shown here is derived from an EMBL/GenBank/DDBJ whole genome shotgun (WGS) entry which is preliminary data.</text>
</comment>
<keyword evidence="4" id="KW-0520">NAD</keyword>
<evidence type="ECO:0000256" key="1">
    <source>
        <dbReference type="ARBA" id="ARBA00022676"/>
    </source>
</evidence>
<accession>A0A9N9BLR9</accession>
<name>A0A9N9BLR9_9GLOM</name>
<dbReference type="PANTHER" id="PTHR21328">
    <property type="entry name" value="POLY ADP-RIBOSE POLYMERASE FAMILY, MEMBER PARP"/>
    <property type="match status" value="1"/>
</dbReference>
<organism evidence="6 7">
    <name type="scientific">Funneliformis caledonium</name>
    <dbReference type="NCBI Taxonomy" id="1117310"/>
    <lineage>
        <taxon>Eukaryota</taxon>
        <taxon>Fungi</taxon>
        <taxon>Fungi incertae sedis</taxon>
        <taxon>Mucoromycota</taxon>
        <taxon>Glomeromycotina</taxon>
        <taxon>Glomeromycetes</taxon>
        <taxon>Glomerales</taxon>
        <taxon>Glomeraceae</taxon>
        <taxon>Funneliformis</taxon>
    </lineage>
</organism>
<dbReference type="Proteomes" id="UP000789570">
    <property type="component" value="Unassembled WGS sequence"/>
</dbReference>
<evidence type="ECO:0000256" key="4">
    <source>
        <dbReference type="ARBA" id="ARBA00023027"/>
    </source>
</evidence>
<keyword evidence="2" id="KW-0808">Transferase</keyword>
<feature type="domain" description="UBC core" evidence="5">
    <location>
        <begin position="859"/>
        <end position="1035"/>
    </location>
</feature>
<evidence type="ECO:0000256" key="2">
    <source>
        <dbReference type="ARBA" id="ARBA00022679"/>
    </source>
</evidence>
<evidence type="ECO:0000256" key="3">
    <source>
        <dbReference type="ARBA" id="ARBA00022695"/>
    </source>
</evidence>
<proteinExistence type="predicted"/>
<dbReference type="GO" id="GO:0003950">
    <property type="term" value="F:NAD+ poly-ADP-ribosyltransferase activity"/>
    <property type="evidence" value="ECO:0007669"/>
    <property type="project" value="InterPro"/>
</dbReference>
<dbReference type="Gene3D" id="3.10.110.10">
    <property type="entry name" value="Ubiquitin Conjugating Enzyme"/>
    <property type="match status" value="1"/>
</dbReference>
<dbReference type="InterPro" id="IPR012317">
    <property type="entry name" value="Poly(ADP-ribose)pol_cat_dom"/>
</dbReference>
<dbReference type="AlphaFoldDB" id="A0A9N9BLR9"/>
<dbReference type="SUPFAM" id="SSF54495">
    <property type="entry name" value="UBC-like"/>
    <property type="match status" value="1"/>
</dbReference>
<dbReference type="GO" id="GO:0016779">
    <property type="term" value="F:nucleotidyltransferase activity"/>
    <property type="evidence" value="ECO:0007669"/>
    <property type="project" value="UniProtKB-KW"/>
</dbReference>
<dbReference type="InterPro" id="IPR000608">
    <property type="entry name" value="UBC"/>
</dbReference>
<dbReference type="Gene3D" id="3.90.228.10">
    <property type="match status" value="1"/>
</dbReference>
<sequence>MGRKDFVQDVKILKEHFRGLNSKSASLVQGFDFQDPELSFKFGYRIGKSITVQIFVNDSSLQSYPTKFSAFVCVDAANEEEANIAAKCLSNVNIENKTVSEIGKVQSKTPVPVVQTPVMLLNKDLAELKHFRYNAELLCADEIGFKIVVSMPVMRLGLSLEACEAWNLDPERFLVCIMQFSPSYIDLQGVISNALQTKAYLIKEGGSYQDIKDSLKKQFPITFTVLTSSLSKGMPSQSHHKDDTLESDHFVLSWTLTELLRQKFFDMLCDRMWFGIGWSGAEYADLKRNKELKSDFLNTERSLFVDECLSQDEEQHGVLCYLESEEMEVSTASANRNFLLLVLRFLRRRILLSTKYCLTCHYPHTESVSSIRPFVCGSALCQHQALVGLGNLFEAVLVNSPVVVDLLISLCHVAISGQNLSPFPSRAIGVTTTTKYDVQNSLVVDWDNNIGTVGTRTEKGYTVYGWKGFDDQVMVNDMLEVFHPETGLPFTVNRCSHATSVRVLEVSANTLIIDFPITVSTSTVPNRHVYLPFRVHRRSERNFLNSDNTPNYSLLHTIIDKLPAVSMMVQYAKKKILKTELDKLDPLCFPLLSWIISSNRTHLRLLESEEEKVQFDQSDTSYNNWKQFVMIMSSPEKEETFQREKEKLRNERRGQGELFAFHGSPLHNWHSIIRTSLNWKKVVHGRAFGDGVYHSLQAQTSSSYAGASYYHRQDNGYWKNSMLIVQKCMALSEIVNRPSQFTSTNPHLVVQDESWITTRYLFVECLRDPMDSTNDEEEDWSTSQNNNNFVPSIPLSLTNPLTSWARRPRDNSEYITLDRTYTPVWLNNQPLQIPIRDFSIINNDIPDESSIGIAESSKGATQRICKELRTIIHKQSESSNDLGFFIDTNRLRSVYQWVVQLTNFDSSLPLAQDMARNRVNSIDLEVRFAPDYPFVPPYVRVIRPRLLRFMDGGGGHVTAGGSICMDLLTLGNERERGWSSVYAMEAVLLQIKIALSSLDPKPARLDRNWNCEYSPGEAIDAYIRVANQHGWAVPQGWSSLFGR</sequence>